<gene>
    <name evidence="2" type="ORF">Tco_0954315</name>
</gene>
<evidence type="ECO:0000313" key="3">
    <source>
        <dbReference type="Proteomes" id="UP001151760"/>
    </source>
</evidence>
<feature type="region of interest" description="Disordered" evidence="1">
    <location>
        <begin position="197"/>
        <end position="223"/>
    </location>
</feature>
<proteinExistence type="predicted"/>
<organism evidence="2 3">
    <name type="scientific">Tanacetum coccineum</name>
    <dbReference type="NCBI Taxonomy" id="301880"/>
    <lineage>
        <taxon>Eukaryota</taxon>
        <taxon>Viridiplantae</taxon>
        <taxon>Streptophyta</taxon>
        <taxon>Embryophyta</taxon>
        <taxon>Tracheophyta</taxon>
        <taxon>Spermatophyta</taxon>
        <taxon>Magnoliopsida</taxon>
        <taxon>eudicotyledons</taxon>
        <taxon>Gunneridae</taxon>
        <taxon>Pentapetalae</taxon>
        <taxon>asterids</taxon>
        <taxon>campanulids</taxon>
        <taxon>Asterales</taxon>
        <taxon>Asteraceae</taxon>
        <taxon>Asteroideae</taxon>
        <taxon>Anthemideae</taxon>
        <taxon>Anthemidinae</taxon>
        <taxon>Tanacetum</taxon>
    </lineage>
</organism>
<evidence type="ECO:0000313" key="2">
    <source>
        <dbReference type="EMBL" id="GJT45600.1"/>
    </source>
</evidence>
<keyword evidence="3" id="KW-1185">Reference proteome</keyword>
<evidence type="ECO:0000256" key="1">
    <source>
        <dbReference type="SAM" id="MobiDB-lite"/>
    </source>
</evidence>
<reference evidence="2" key="2">
    <citation type="submission" date="2022-01" db="EMBL/GenBank/DDBJ databases">
        <authorList>
            <person name="Yamashiro T."/>
            <person name="Shiraishi A."/>
            <person name="Satake H."/>
            <person name="Nakayama K."/>
        </authorList>
    </citation>
    <scope>NUCLEOTIDE SEQUENCE</scope>
</reference>
<accession>A0ABQ5E2D7</accession>
<evidence type="ECO:0008006" key="4">
    <source>
        <dbReference type="Google" id="ProtNLM"/>
    </source>
</evidence>
<name>A0ABQ5E2D7_9ASTR</name>
<protein>
    <recommendedName>
        <fullName evidence="4">CCHC-type domain-containing protein</fullName>
    </recommendedName>
</protein>
<sequence>MSDICAQERSDPLRPSRIALSMLCALQVYTTCIMDVSGSLDRVSDFPDGETPWTYGGFAPGPPLGYTGNPSGSGGWLEADDLPIHAMRTTAASEPVIEVVAPLVEEVREPVEPIVAPVTEEIAGPTEPMDAPTIGGDEDMEPLFSASDGEYDPDLHAVDDDDIAIEVLLDDSDMDDSAMHVDPVVAPVVPSPVKTTPPPLVAIPEPSVHEVGGSSTAADVRPPSTVEELDTRMDDVGFRHDVLVTRVDTVRDAVTAIGAVVGEIGPRVIALEGHTQETLIHMVQDRDAQIEQLSAEMISVLEREYGLMQMIATMSKRLADVEKRIPGPPIRNLSVRDAPVVVVKDGLPTKTFVDVWLGVEYKSDWMNLLEIERSPREGKAKMAIPKLKVGNREDSFPRHEKVEMSVLTPRRDDARPTYEQDNIVAKRLRHPASSCDEEVLTGLESVEARRLVYKKNKYVYEEDIKVLKCETHLREVAIIELRRKLDLAQKQKDEIQLTVIFFENSSNSLSKLIDCQIVDKCKTGLGYNDVPPPYTGNFMPLKPNLSFSGLEEFVNEPIVSEPTAKKPVVETSEAKTSVDKPKAVRKNNGAPIIEDWVSDSEEEDVPQAKIQKKTVKPSFAKIEFVKSKEQVKSPRKTIVKQGNQNRLNTHSPRGNQRNWNNMMSQKLGSNFEMINKACYVCGSFDHLQYDCNNHQRQFNNKKMVKPVWNYTQRVNH</sequence>
<comment type="caution">
    <text evidence="2">The sequence shown here is derived from an EMBL/GenBank/DDBJ whole genome shotgun (WGS) entry which is preliminary data.</text>
</comment>
<reference evidence="2" key="1">
    <citation type="journal article" date="2022" name="Int. J. Mol. Sci.">
        <title>Draft Genome of Tanacetum Coccineum: Genomic Comparison of Closely Related Tanacetum-Family Plants.</title>
        <authorList>
            <person name="Yamashiro T."/>
            <person name="Shiraishi A."/>
            <person name="Nakayama K."/>
            <person name="Satake H."/>
        </authorList>
    </citation>
    <scope>NUCLEOTIDE SEQUENCE</scope>
</reference>
<dbReference type="EMBL" id="BQNB010015915">
    <property type="protein sequence ID" value="GJT45600.1"/>
    <property type="molecule type" value="Genomic_DNA"/>
</dbReference>
<dbReference type="Proteomes" id="UP001151760">
    <property type="component" value="Unassembled WGS sequence"/>
</dbReference>